<dbReference type="RefSeq" id="WP_311981573.1">
    <property type="nucleotide sequence ID" value="NZ_JARQAG010000002.1"/>
</dbReference>
<proteinExistence type="predicted"/>
<dbReference type="AlphaFoldDB" id="A0AAE4HX53"/>
<reference evidence="2" key="1">
    <citation type="submission" date="2023-03" db="EMBL/GenBank/DDBJ databases">
        <authorList>
            <person name="Shen W."/>
            <person name="Cai J."/>
        </authorList>
    </citation>
    <scope>NUCLEOTIDE SEQUENCE</scope>
    <source>
        <strain evidence="2">P82-2</strain>
    </source>
</reference>
<keyword evidence="1" id="KW-0472">Membrane</keyword>
<organism evidence="2 3">
    <name type="scientific">Streptococcus parauberis</name>
    <dbReference type="NCBI Taxonomy" id="1348"/>
    <lineage>
        <taxon>Bacteria</taxon>
        <taxon>Bacillati</taxon>
        <taxon>Bacillota</taxon>
        <taxon>Bacilli</taxon>
        <taxon>Lactobacillales</taxon>
        <taxon>Streptococcaceae</taxon>
        <taxon>Streptococcus</taxon>
    </lineage>
</organism>
<feature type="transmembrane region" description="Helical" evidence="1">
    <location>
        <begin position="12"/>
        <end position="29"/>
    </location>
</feature>
<sequence length="64" mass="7474">MINELNLTPMQYLITFLVLLLLMVILSHFKSYTVIDIEEDDQTLVRPVGTRYGAYIQSQGNYYN</sequence>
<dbReference type="EMBL" id="JARQAG010000002">
    <property type="protein sequence ID" value="MDT2731062.1"/>
    <property type="molecule type" value="Genomic_DNA"/>
</dbReference>
<name>A0AAE4HX53_9STRE</name>
<evidence type="ECO:0000313" key="3">
    <source>
        <dbReference type="Proteomes" id="UP001180515"/>
    </source>
</evidence>
<accession>A0AAE4HX53</accession>
<gene>
    <name evidence="2" type="ORF">P7G31_02180</name>
</gene>
<evidence type="ECO:0000313" key="2">
    <source>
        <dbReference type="EMBL" id="MDT2731062.1"/>
    </source>
</evidence>
<evidence type="ECO:0000256" key="1">
    <source>
        <dbReference type="SAM" id="Phobius"/>
    </source>
</evidence>
<protein>
    <recommendedName>
        <fullName evidence="4">Phage membrane protein</fullName>
    </recommendedName>
</protein>
<keyword evidence="1" id="KW-1133">Transmembrane helix</keyword>
<comment type="caution">
    <text evidence="2">The sequence shown here is derived from an EMBL/GenBank/DDBJ whole genome shotgun (WGS) entry which is preliminary data.</text>
</comment>
<dbReference type="Proteomes" id="UP001180515">
    <property type="component" value="Unassembled WGS sequence"/>
</dbReference>
<keyword evidence="1" id="KW-0812">Transmembrane</keyword>
<evidence type="ECO:0008006" key="4">
    <source>
        <dbReference type="Google" id="ProtNLM"/>
    </source>
</evidence>